<dbReference type="GO" id="GO:0016279">
    <property type="term" value="F:protein-lysine N-methyltransferase activity"/>
    <property type="evidence" value="ECO:0007669"/>
    <property type="project" value="InterPro"/>
</dbReference>
<dbReference type="EMBL" id="JAVHJM010000011">
    <property type="protein sequence ID" value="KAK6502240.1"/>
    <property type="molecule type" value="Genomic_DNA"/>
</dbReference>
<organism evidence="3 4">
    <name type="scientific">Arthrobotrys conoides</name>
    <dbReference type="NCBI Taxonomy" id="74498"/>
    <lineage>
        <taxon>Eukaryota</taxon>
        <taxon>Fungi</taxon>
        <taxon>Dikarya</taxon>
        <taxon>Ascomycota</taxon>
        <taxon>Pezizomycotina</taxon>
        <taxon>Orbiliomycetes</taxon>
        <taxon>Orbiliales</taxon>
        <taxon>Orbiliaceae</taxon>
        <taxon>Arthrobotrys</taxon>
    </lineage>
</organism>
<proteinExistence type="predicted"/>
<dbReference type="InterPro" id="IPR044429">
    <property type="entry name" value="SETD4_SET"/>
</dbReference>
<evidence type="ECO:0000256" key="1">
    <source>
        <dbReference type="SAM" id="MobiDB-lite"/>
    </source>
</evidence>
<evidence type="ECO:0000313" key="4">
    <source>
        <dbReference type="Proteomes" id="UP001307849"/>
    </source>
</evidence>
<sequence>MYDPVQGEGTQPSMPKRRRPSSSHCQDFLADGVPEVHQRLLEHVLANNARLSKVKIARLPHGIGIVASEQVKKNEEITFIPKSLLVNLHDIPFPNSSPIDHPTKVHSSLAAYIASQFHKSDNNDPFISIFPSFSSFKSSMPLFWSDEVLDNCSPWVRSFAIKQQAKLKDDYAHAVKMHGERGVEFSKEEFEWAWAAVNTRTIYYRPKKWYKVPAEDCMTMCPFIDYYNHDAKGDDSCTVSFSIDGLRVTTQKEYAVGEEIFVTYGDYNNDHLLVEYGFTLPNNQADNFNIDHWVLQKLSSRHQEILKEISFHGYAFTFSQTVMYSGSDLMISVDGDSEYLLDENEVCYRTMMALRLAVISENLLGKGKRYQDFMKLVEGGIEEDDYVKLYEKDENKVGELLEGILKSAEEFGEERTAALGRMLEEKEFLDQKESIESAVERWRQCMDIIAKYRAKNE</sequence>
<keyword evidence="4" id="KW-1185">Reference proteome</keyword>
<dbReference type="PROSITE" id="PS50280">
    <property type="entry name" value="SET"/>
    <property type="match status" value="1"/>
</dbReference>
<dbReference type="Proteomes" id="UP001307849">
    <property type="component" value="Unassembled WGS sequence"/>
</dbReference>
<protein>
    <recommendedName>
        <fullName evidence="2">SET domain-containing protein</fullName>
    </recommendedName>
</protein>
<dbReference type="AlphaFoldDB" id="A0AAN8N818"/>
<gene>
    <name evidence="3" type="ORF">TWF506_002823</name>
</gene>
<dbReference type="InterPro" id="IPR046341">
    <property type="entry name" value="SET_dom_sf"/>
</dbReference>
<feature type="region of interest" description="Disordered" evidence="1">
    <location>
        <begin position="1"/>
        <end position="27"/>
    </location>
</feature>
<accession>A0AAN8N818</accession>
<reference evidence="3 4" key="1">
    <citation type="submission" date="2019-10" db="EMBL/GenBank/DDBJ databases">
        <authorList>
            <person name="Palmer J.M."/>
        </authorList>
    </citation>
    <scope>NUCLEOTIDE SEQUENCE [LARGE SCALE GENOMIC DNA]</scope>
    <source>
        <strain evidence="3 4">TWF506</strain>
    </source>
</reference>
<comment type="caution">
    <text evidence="3">The sequence shown here is derived from an EMBL/GenBank/DDBJ whole genome shotgun (WGS) entry which is preliminary data.</text>
</comment>
<dbReference type="CDD" id="cd19177">
    <property type="entry name" value="SET_SETD4"/>
    <property type="match status" value="1"/>
</dbReference>
<dbReference type="InterPro" id="IPR001214">
    <property type="entry name" value="SET_dom"/>
</dbReference>
<feature type="domain" description="SET" evidence="2">
    <location>
        <begin position="52"/>
        <end position="265"/>
    </location>
</feature>
<dbReference type="Gene3D" id="3.90.1410.10">
    <property type="entry name" value="set domain protein methyltransferase, domain 1"/>
    <property type="match status" value="1"/>
</dbReference>
<name>A0AAN8N818_9PEZI</name>
<dbReference type="SUPFAM" id="SSF82199">
    <property type="entry name" value="SET domain"/>
    <property type="match status" value="1"/>
</dbReference>
<dbReference type="InterPro" id="IPR050600">
    <property type="entry name" value="SETD3_SETD6_MTase"/>
</dbReference>
<dbReference type="PANTHER" id="PTHR13271:SF137">
    <property type="entry name" value="SET DOMAIN-CONTAINING PROTEIN"/>
    <property type="match status" value="1"/>
</dbReference>
<dbReference type="PANTHER" id="PTHR13271">
    <property type="entry name" value="UNCHARACTERIZED PUTATIVE METHYLTRANSFERASE"/>
    <property type="match status" value="1"/>
</dbReference>
<evidence type="ECO:0000259" key="2">
    <source>
        <dbReference type="PROSITE" id="PS50280"/>
    </source>
</evidence>
<evidence type="ECO:0000313" key="3">
    <source>
        <dbReference type="EMBL" id="KAK6502240.1"/>
    </source>
</evidence>
<dbReference type="Pfam" id="PF00856">
    <property type="entry name" value="SET"/>
    <property type="match status" value="1"/>
</dbReference>